<feature type="transmembrane region" description="Helical" evidence="8">
    <location>
        <begin position="241"/>
        <end position="263"/>
    </location>
</feature>
<feature type="transmembrane region" description="Helical" evidence="8">
    <location>
        <begin position="12"/>
        <end position="30"/>
    </location>
</feature>
<dbReference type="KEGG" id="ccah:DWG20_12135"/>
<name>A0A345Y883_9NEIS</name>
<keyword evidence="7 8" id="KW-0472">Membrane</keyword>
<dbReference type="Proteomes" id="UP000254537">
    <property type="component" value="Chromosome"/>
</dbReference>
<comment type="similarity">
    <text evidence="2">Belongs to the autoinducer-2 exporter (AI-2E) (TC 2.A.86) family.</text>
</comment>
<evidence type="ECO:0000313" key="9">
    <source>
        <dbReference type="EMBL" id="AXK40135.1"/>
    </source>
</evidence>
<gene>
    <name evidence="9" type="ORF">DWG20_12135</name>
</gene>
<feature type="transmembrane region" description="Helical" evidence="8">
    <location>
        <begin position="275"/>
        <end position="292"/>
    </location>
</feature>
<dbReference type="PANTHER" id="PTHR21716:SF67">
    <property type="entry name" value="TRANSPORT PROTEIN YDIK-RELATED"/>
    <property type="match status" value="1"/>
</dbReference>
<dbReference type="InterPro" id="IPR002549">
    <property type="entry name" value="AI-2E-like"/>
</dbReference>
<reference evidence="9 10" key="1">
    <citation type="submission" date="2018-07" db="EMBL/GenBank/DDBJ databases">
        <title>Crenobacter cavernae sp. nov., isolated from a karst cave.</title>
        <authorList>
            <person name="Zhu H."/>
        </authorList>
    </citation>
    <scope>NUCLEOTIDE SEQUENCE [LARGE SCALE GENOMIC DNA]</scope>
    <source>
        <strain evidence="9 10">K1W11S-77</strain>
    </source>
</reference>
<evidence type="ECO:0000256" key="1">
    <source>
        <dbReference type="ARBA" id="ARBA00004651"/>
    </source>
</evidence>
<dbReference type="OrthoDB" id="106838at2"/>
<evidence type="ECO:0000256" key="3">
    <source>
        <dbReference type="ARBA" id="ARBA00022448"/>
    </source>
</evidence>
<evidence type="ECO:0000313" key="10">
    <source>
        <dbReference type="Proteomes" id="UP000254537"/>
    </source>
</evidence>
<sequence length="364" mass="38684">MSQSPRPLPYDVMIRTAAIALLTLACFRVILPFLGALTWAGIIALSAWPVFVWLRDRLGGRKKTAALTVVLALALALIAPLTLMVLTLADAVPQATRMVSDLIGIGLPPPPAWLTSLPFVGQSLSDLWQSTHSDLTTLFARLKPYINEAALWTLGQGAAFGKGLLELVIAVILSGVLLAYGDPLWDVFERIVARLGGRMGGELPELVARTVRGVTTGVVGTALVQALLALIGFWISGVPGALVLGIVCFIVAIAQLPTLLVWVPATIWLFYSGDTGYAIFLGLWGALLVQNIDNFLKPYLISQGAGLPLPLIFLGVIGGLLAWGMIGLFLGPTVLAVGYSVFGRWLQQETPAATVDEAAEESPD</sequence>
<protein>
    <submittedName>
        <fullName evidence="9">AI-2E family transporter</fullName>
    </submittedName>
</protein>
<evidence type="ECO:0000256" key="6">
    <source>
        <dbReference type="ARBA" id="ARBA00022989"/>
    </source>
</evidence>
<dbReference type="PROSITE" id="PS51257">
    <property type="entry name" value="PROKAR_LIPOPROTEIN"/>
    <property type="match status" value="1"/>
</dbReference>
<feature type="transmembrane region" description="Helical" evidence="8">
    <location>
        <begin position="214"/>
        <end position="235"/>
    </location>
</feature>
<dbReference type="EMBL" id="CP031337">
    <property type="protein sequence ID" value="AXK40135.1"/>
    <property type="molecule type" value="Genomic_DNA"/>
</dbReference>
<feature type="transmembrane region" description="Helical" evidence="8">
    <location>
        <begin position="312"/>
        <end position="342"/>
    </location>
</feature>
<organism evidence="9 10">
    <name type="scientific">Crenobacter cavernae</name>
    <dbReference type="NCBI Taxonomy" id="2290923"/>
    <lineage>
        <taxon>Bacteria</taxon>
        <taxon>Pseudomonadati</taxon>
        <taxon>Pseudomonadota</taxon>
        <taxon>Betaproteobacteria</taxon>
        <taxon>Neisseriales</taxon>
        <taxon>Neisseriaceae</taxon>
        <taxon>Crenobacter</taxon>
    </lineage>
</organism>
<dbReference type="AlphaFoldDB" id="A0A345Y883"/>
<keyword evidence="3" id="KW-0813">Transport</keyword>
<evidence type="ECO:0000256" key="5">
    <source>
        <dbReference type="ARBA" id="ARBA00022692"/>
    </source>
</evidence>
<evidence type="ECO:0000256" key="7">
    <source>
        <dbReference type="ARBA" id="ARBA00023136"/>
    </source>
</evidence>
<comment type="subcellular location">
    <subcellularLocation>
        <location evidence="1">Cell membrane</location>
        <topology evidence="1">Multi-pass membrane protein</topology>
    </subcellularLocation>
</comment>
<accession>A0A345Y883</accession>
<feature type="transmembrane region" description="Helical" evidence="8">
    <location>
        <begin position="159"/>
        <end position="180"/>
    </location>
</feature>
<feature type="transmembrane region" description="Helical" evidence="8">
    <location>
        <begin position="36"/>
        <end position="54"/>
    </location>
</feature>
<evidence type="ECO:0000256" key="4">
    <source>
        <dbReference type="ARBA" id="ARBA00022475"/>
    </source>
</evidence>
<feature type="transmembrane region" description="Helical" evidence="8">
    <location>
        <begin position="66"/>
        <end position="89"/>
    </location>
</feature>
<evidence type="ECO:0000256" key="2">
    <source>
        <dbReference type="ARBA" id="ARBA00009773"/>
    </source>
</evidence>
<keyword evidence="5 8" id="KW-0812">Transmembrane</keyword>
<dbReference type="Pfam" id="PF01594">
    <property type="entry name" value="AI-2E_transport"/>
    <property type="match status" value="1"/>
</dbReference>
<evidence type="ECO:0000256" key="8">
    <source>
        <dbReference type="SAM" id="Phobius"/>
    </source>
</evidence>
<keyword evidence="4" id="KW-1003">Cell membrane</keyword>
<dbReference type="PANTHER" id="PTHR21716">
    <property type="entry name" value="TRANSMEMBRANE PROTEIN"/>
    <property type="match status" value="1"/>
</dbReference>
<dbReference type="RefSeq" id="WP_115434065.1">
    <property type="nucleotide sequence ID" value="NZ_CP031337.1"/>
</dbReference>
<keyword evidence="6 8" id="KW-1133">Transmembrane helix</keyword>
<proteinExistence type="inferred from homology"/>
<dbReference type="GO" id="GO:0005886">
    <property type="term" value="C:plasma membrane"/>
    <property type="evidence" value="ECO:0007669"/>
    <property type="project" value="UniProtKB-SubCell"/>
</dbReference>